<evidence type="ECO:0000313" key="4">
    <source>
        <dbReference type="Proteomes" id="UP000829720"/>
    </source>
</evidence>
<evidence type="ECO:0000256" key="2">
    <source>
        <dbReference type="SAM" id="MobiDB-lite"/>
    </source>
</evidence>
<keyword evidence="1" id="KW-0175">Coiled coil</keyword>
<sequence>MSKIERLNASVAQLLAVAVHEVLDVVGQAVSEYQEETARTQRENETLKRRLRELQEVVKRVSTGPAHPLSFSVCEGRSPTDQHSAEEWSSSLREDPDLAVTEEKGDFRLKRGRPREEELRRLESDRSADSETDCDMLGLNALASECAGPRCLTQPSRCSQLTV</sequence>
<dbReference type="EMBL" id="JAERUA010000022">
    <property type="protein sequence ID" value="KAI1884760.1"/>
    <property type="molecule type" value="Genomic_DNA"/>
</dbReference>
<feature type="coiled-coil region" evidence="1">
    <location>
        <begin position="30"/>
        <end position="64"/>
    </location>
</feature>
<dbReference type="AlphaFoldDB" id="A0A8T3CLQ1"/>
<reference evidence="3" key="1">
    <citation type="submission" date="2021-01" db="EMBL/GenBank/DDBJ databases">
        <authorList>
            <person name="Zahm M."/>
            <person name="Roques C."/>
            <person name="Cabau C."/>
            <person name="Klopp C."/>
            <person name="Donnadieu C."/>
            <person name="Jouanno E."/>
            <person name="Lampietro C."/>
            <person name="Louis A."/>
            <person name="Herpin A."/>
            <person name="Echchiki A."/>
            <person name="Berthelot C."/>
            <person name="Parey E."/>
            <person name="Roest-Crollius H."/>
            <person name="Braasch I."/>
            <person name="Postlethwait J."/>
            <person name="Bobe J."/>
            <person name="Montfort J."/>
            <person name="Bouchez O."/>
            <person name="Begum T."/>
            <person name="Mejri S."/>
            <person name="Adams A."/>
            <person name="Chen W.-J."/>
            <person name="Guiguen Y."/>
        </authorList>
    </citation>
    <scope>NUCLEOTIDE SEQUENCE</scope>
    <source>
        <tissue evidence="3">Blood</tissue>
    </source>
</reference>
<feature type="region of interest" description="Disordered" evidence="2">
    <location>
        <begin position="65"/>
        <end position="132"/>
    </location>
</feature>
<evidence type="ECO:0000313" key="3">
    <source>
        <dbReference type="EMBL" id="KAI1884760.1"/>
    </source>
</evidence>
<feature type="compositionally biased region" description="Basic and acidic residues" evidence="2">
    <location>
        <begin position="78"/>
        <end position="129"/>
    </location>
</feature>
<dbReference type="Proteomes" id="UP000829720">
    <property type="component" value="Unassembled WGS sequence"/>
</dbReference>
<organism evidence="3 4">
    <name type="scientific">Albula goreensis</name>
    <dbReference type="NCBI Taxonomy" id="1534307"/>
    <lineage>
        <taxon>Eukaryota</taxon>
        <taxon>Metazoa</taxon>
        <taxon>Chordata</taxon>
        <taxon>Craniata</taxon>
        <taxon>Vertebrata</taxon>
        <taxon>Euteleostomi</taxon>
        <taxon>Actinopterygii</taxon>
        <taxon>Neopterygii</taxon>
        <taxon>Teleostei</taxon>
        <taxon>Albuliformes</taxon>
        <taxon>Albulidae</taxon>
        <taxon>Albula</taxon>
    </lineage>
</organism>
<accession>A0A8T3CLQ1</accession>
<proteinExistence type="predicted"/>
<comment type="caution">
    <text evidence="3">The sequence shown here is derived from an EMBL/GenBank/DDBJ whole genome shotgun (WGS) entry which is preliminary data.</text>
</comment>
<dbReference type="OrthoDB" id="8939517at2759"/>
<gene>
    <name evidence="3" type="ORF">AGOR_G00229820</name>
</gene>
<name>A0A8T3CLQ1_9TELE</name>
<protein>
    <submittedName>
        <fullName evidence="3">Uncharacterized protein</fullName>
    </submittedName>
</protein>
<keyword evidence="4" id="KW-1185">Reference proteome</keyword>
<evidence type="ECO:0000256" key="1">
    <source>
        <dbReference type="SAM" id="Coils"/>
    </source>
</evidence>